<accession>B9M707</accession>
<organism evidence="7 8">
    <name type="scientific">Geotalea daltonii (strain DSM 22248 / JCM 15807 / FRC-32)</name>
    <name type="common">Geobacter daltonii</name>
    <dbReference type="NCBI Taxonomy" id="316067"/>
    <lineage>
        <taxon>Bacteria</taxon>
        <taxon>Pseudomonadati</taxon>
        <taxon>Thermodesulfobacteriota</taxon>
        <taxon>Desulfuromonadia</taxon>
        <taxon>Geobacterales</taxon>
        <taxon>Geobacteraceae</taxon>
        <taxon>Geotalea</taxon>
    </lineage>
</organism>
<dbReference type="Pfam" id="PF13531">
    <property type="entry name" value="SBP_bac_11"/>
    <property type="match status" value="1"/>
</dbReference>
<dbReference type="InterPro" id="IPR005950">
    <property type="entry name" value="ModA"/>
</dbReference>
<keyword evidence="3 6" id="KW-0479">Metal-binding</keyword>
<gene>
    <name evidence="7" type="primary">modA</name>
    <name evidence="7" type="ordered locus">Geob_3689</name>
</gene>
<keyword evidence="4" id="KW-0732">Signal</keyword>
<comment type="subunit">
    <text evidence="5">The complex is composed of two ATP-binding proteins (ModC), two transmembrane proteins (ModB) and a solute-binding protein (ModA).</text>
</comment>
<dbReference type="Proteomes" id="UP000007721">
    <property type="component" value="Chromosome"/>
</dbReference>
<dbReference type="GO" id="GO:0015689">
    <property type="term" value="P:molybdate ion transport"/>
    <property type="evidence" value="ECO:0007669"/>
    <property type="project" value="InterPro"/>
</dbReference>
<evidence type="ECO:0000313" key="7">
    <source>
        <dbReference type="EMBL" id="ACM22028.1"/>
    </source>
</evidence>
<dbReference type="FunFam" id="3.40.190.10:FF:000035">
    <property type="entry name" value="Molybdate ABC transporter substrate-binding protein"/>
    <property type="match status" value="1"/>
</dbReference>
<dbReference type="Gene3D" id="3.40.190.10">
    <property type="entry name" value="Periplasmic binding protein-like II"/>
    <property type="match status" value="2"/>
</dbReference>
<dbReference type="RefSeq" id="WP_012648754.1">
    <property type="nucleotide sequence ID" value="NC_011979.1"/>
</dbReference>
<feature type="binding site" evidence="6">
    <location>
        <position position="179"/>
    </location>
    <ligand>
        <name>molybdate</name>
        <dbReference type="ChEBI" id="CHEBI:36264"/>
    </ligand>
</feature>
<evidence type="ECO:0000256" key="5">
    <source>
        <dbReference type="ARBA" id="ARBA00062515"/>
    </source>
</evidence>
<evidence type="ECO:0000256" key="2">
    <source>
        <dbReference type="ARBA" id="ARBA00022505"/>
    </source>
</evidence>
<evidence type="ECO:0000313" key="8">
    <source>
        <dbReference type="Proteomes" id="UP000007721"/>
    </source>
</evidence>
<keyword evidence="2 6" id="KW-0500">Molybdenum</keyword>
<feature type="binding site" evidence="6">
    <location>
        <position position="161"/>
    </location>
    <ligand>
        <name>molybdate</name>
        <dbReference type="ChEBI" id="CHEBI:36264"/>
    </ligand>
</feature>
<dbReference type="eggNOG" id="COG0725">
    <property type="taxonomic scope" value="Bacteria"/>
</dbReference>
<evidence type="ECO:0000256" key="4">
    <source>
        <dbReference type="ARBA" id="ARBA00022729"/>
    </source>
</evidence>
<proteinExistence type="inferred from homology"/>
<dbReference type="EMBL" id="CP001390">
    <property type="protein sequence ID" value="ACM22028.1"/>
    <property type="molecule type" value="Genomic_DNA"/>
</dbReference>
<dbReference type="InterPro" id="IPR050682">
    <property type="entry name" value="ModA/WtpA"/>
</dbReference>
<evidence type="ECO:0000256" key="6">
    <source>
        <dbReference type="PIRSR" id="PIRSR004846-1"/>
    </source>
</evidence>
<dbReference type="OrthoDB" id="9785015at2"/>
<feature type="binding site" evidence="6">
    <location>
        <position position="56"/>
    </location>
    <ligand>
        <name>molybdate</name>
        <dbReference type="ChEBI" id="CHEBI:36264"/>
    </ligand>
</feature>
<dbReference type="CDD" id="cd00993">
    <property type="entry name" value="PBP2_ModA_like"/>
    <property type="match status" value="1"/>
</dbReference>
<evidence type="ECO:0000256" key="3">
    <source>
        <dbReference type="ARBA" id="ARBA00022723"/>
    </source>
</evidence>
<sequence length="243" mass="26354">MKRLIILFVLLWATSASAGQVYLSVAASLKEVVNELSGSFSRNNRNITLYKNAGASGTLARQIENGAPADLFISADSHWMDYLVGKGLMATASVVTFAGNELVFAGKTDKRIKSLKDIALLQKIGIGNPKSVPVGEYAMAALRSANMEKGVAKRLVMAKDVRECLLYLERGEVDGGFVYMTEALQAKRAKVLFTVPADLYPKIVYRMGLTGTGSKNPEAVSFYNYLKGAEAQAVLLKKGFTLR</sequence>
<dbReference type="GO" id="GO:0030973">
    <property type="term" value="F:molybdate ion binding"/>
    <property type="evidence" value="ECO:0007669"/>
    <property type="project" value="TreeGrafter"/>
</dbReference>
<comment type="similarity">
    <text evidence="1">Belongs to the bacterial solute-binding protein ModA family.</text>
</comment>
<dbReference type="PANTHER" id="PTHR30632">
    <property type="entry name" value="MOLYBDATE-BINDING PERIPLASMIC PROTEIN"/>
    <property type="match status" value="1"/>
</dbReference>
<name>B9M707_GEODF</name>
<evidence type="ECO:0000256" key="1">
    <source>
        <dbReference type="ARBA" id="ARBA00009175"/>
    </source>
</evidence>
<dbReference type="AlphaFoldDB" id="B9M707"/>
<dbReference type="SUPFAM" id="SSF53850">
    <property type="entry name" value="Periplasmic binding protein-like II"/>
    <property type="match status" value="1"/>
</dbReference>
<dbReference type="PIRSF" id="PIRSF004846">
    <property type="entry name" value="ModA"/>
    <property type="match status" value="1"/>
</dbReference>
<protein>
    <submittedName>
        <fullName evidence="7">Molybdate ABC transporter, periplasmic molybdate-binding protein</fullName>
    </submittedName>
</protein>
<keyword evidence="8" id="KW-1185">Reference proteome</keyword>
<reference evidence="7 8" key="1">
    <citation type="submission" date="2009-01" db="EMBL/GenBank/DDBJ databases">
        <title>Complete sequence of Geobacter sp. FRC-32.</title>
        <authorList>
            <consortium name="US DOE Joint Genome Institute"/>
            <person name="Lucas S."/>
            <person name="Copeland A."/>
            <person name="Lapidus A."/>
            <person name="Glavina del Rio T."/>
            <person name="Dalin E."/>
            <person name="Tice H."/>
            <person name="Bruce D."/>
            <person name="Goodwin L."/>
            <person name="Pitluck S."/>
            <person name="Saunders E."/>
            <person name="Brettin T."/>
            <person name="Detter J.C."/>
            <person name="Han C."/>
            <person name="Larimer F."/>
            <person name="Land M."/>
            <person name="Hauser L."/>
            <person name="Kyrpides N."/>
            <person name="Ovchinnikova G."/>
            <person name="Kostka J."/>
            <person name="Richardson P."/>
        </authorList>
    </citation>
    <scope>NUCLEOTIDE SEQUENCE [LARGE SCALE GENOMIC DNA]</scope>
    <source>
        <strain evidence="8">DSM 22248 / JCM 15807 / FRC-32</strain>
    </source>
</reference>
<dbReference type="STRING" id="316067.Geob_3689"/>
<dbReference type="HOGENOM" id="CLU_065520_3_1_7"/>
<dbReference type="NCBIfam" id="TIGR01256">
    <property type="entry name" value="modA"/>
    <property type="match status" value="1"/>
</dbReference>
<dbReference type="PANTHER" id="PTHR30632:SF0">
    <property type="entry name" value="SULFATE-BINDING PROTEIN"/>
    <property type="match status" value="1"/>
</dbReference>
<dbReference type="GO" id="GO:1901359">
    <property type="term" value="F:tungstate binding"/>
    <property type="evidence" value="ECO:0007669"/>
    <property type="project" value="UniProtKB-ARBA"/>
</dbReference>
<dbReference type="GO" id="GO:0046872">
    <property type="term" value="F:metal ion binding"/>
    <property type="evidence" value="ECO:0007669"/>
    <property type="project" value="UniProtKB-KW"/>
</dbReference>
<feature type="binding site" evidence="6">
    <location>
        <position position="28"/>
    </location>
    <ligand>
        <name>molybdate</name>
        <dbReference type="ChEBI" id="CHEBI:36264"/>
    </ligand>
</feature>
<dbReference type="KEGG" id="geo:Geob_3689"/>